<protein>
    <recommendedName>
        <fullName evidence="3">Exocyst complex component EXO84</fullName>
    </recommendedName>
</protein>
<comment type="caution">
    <text evidence="9">The sequence shown here is derived from an EMBL/GenBank/DDBJ whole genome shotgun (WGS) entry which is preliminary data.</text>
</comment>
<dbReference type="GO" id="GO:0015031">
    <property type="term" value="P:protein transport"/>
    <property type="evidence" value="ECO:0007669"/>
    <property type="project" value="UniProtKB-KW"/>
</dbReference>
<evidence type="ECO:0000256" key="4">
    <source>
        <dbReference type="ARBA" id="ARBA00022448"/>
    </source>
</evidence>
<dbReference type="InterPro" id="IPR042560">
    <property type="entry name" value="Exo84_C_2"/>
</dbReference>
<dbReference type="InterPro" id="IPR016159">
    <property type="entry name" value="Cullin_repeat-like_dom_sf"/>
</dbReference>
<reference evidence="9 10" key="1">
    <citation type="submission" date="2017-04" db="EMBL/GenBank/DDBJ databases">
        <title>Genome sequencing of [Candida] sorbophila.</title>
        <authorList>
            <person name="Ahn J.O."/>
        </authorList>
    </citation>
    <scope>NUCLEOTIDE SEQUENCE [LARGE SCALE GENOMIC DNA]</scope>
    <source>
        <strain evidence="9 10">DS02</strain>
    </source>
</reference>
<dbReference type="InterPro" id="IPR033961">
    <property type="entry name" value="Exo84"/>
</dbReference>
<comment type="similarity">
    <text evidence="2">Belongs to the EXO84 family.</text>
</comment>
<accession>A0A2T0FDD4</accession>
<dbReference type="InterPro" id="IPR011993">
    <property type="entry name" value="PH-like_dom_sf"/>
</dbReference>
<dbReference type="InterPro" id="IPR032403">
    <property type="entry name" value="Exo84_C"/>
</dbReference>
<dbReference type="Pfam" id="PF16528">
    <property type="entry name" value="Exo84_C"/>
    <property type="match status" value="1"/>
</dbReference>
<dbReference type="InterPro" id="IPR042561">
    <property type="entry name" value="Exo84_C_1"/>
</dbReference>
<dbReference type="EMBL" id="NDIQ01000001">
    <property type="protein sequence ID" value="PRT52991.1"/>
    <property type="molecule type" value="Genomic_DNA"/>
</dbReference>
<dbReference type="STRING" id="45607.A0A2T0FDD4"/>
<evidence type="ECO:0000256" key="7">
    <source>
        <dbReference type="SAM" id="MobiDB-lite"/>
    </source>
</evidence>
<organism evidence="9 10">
    <name type="scientific">Wickerhamiella sorbophila</name>
    <dbReference type="NCBI Taxonomy" id="45607"/>
    <lineage>
        <taxon>Eukaryota</taxon>
        <taxon>Fungi</taxon>
        <taxon>Dikarya</taxon>
        <taxon>Ascomycota</taxon>
        <taxon>Saccharomycotina</taxon>
        <taxon>Dipodascomycetes</taxon>
        <taxon>Dipodascales</taxon>
        <taxon>Trichomonascaceae</taxon>
        <taxon>Wickerhamiella</taxon>
    </lineage>
</organism>
<feature type="region of interest" description="Disordered" evidence="7">
    <location>
        <begin position="1"/>
        <end position="96"/>
    </location>
</feature>
<dbReference type="OrthoDB" id="642193at2759"/>
<dbReference type="Pfam" id="PF08700">
    <property type="entry name" value="VPS51_Exo84_N"/>
    <property type="match status" value="1"/>
</dbReference>
<evidence type="ECO:0000256" key="6">
    <source>
        <dbReference type="ARBA" id="ARBA00022927"/>
    </source>
</evidence>
<keyword evidence="4" id="KW-0813">Transport</keyword>
<name>A0A2T0FDD4_9ASCO</name>
<proteinExistence type="inferred from homology"/>
<dbReference type="GO" id="GO:0030133">
    <property type="term" value="C:transport vesicle"/>
    <property type="evidence" value="ECO:0007669"/>
    <property type="project" value="UniProtKB-SubCell"/>
</dbReference>
<keyword evidence="6" id="KW-0653">Protein transport</keyword>
<dbReference type="GO" id="GO:0006887">
    <property type="term" value="P:exocytosis"/>
    <property type="evidence" value="ECO:0007669"/>
    <property type="project" value="UniProtKB-KW"/>
</dbReference>
<feature type="domain" description="Exocyst component Exo84 C-terminal" evidence="8">
    <location>
        <begin position="459"/>
        <end position="641"/>
    </location>
</feature>
<evidence type="ECO:0000256" key="1">
    <source>
        <dbReference type="ARBA" id="ARBA00004398"/>
    </source>
</evidence>
<dbReference type="RefSeq" id="XP_024662937.1">
    <property type="nucleotide sequence ID" value="XM_024807169.1"/>
</dbReference>
<dbReference type="PANTHER" id="PTHR21426">
    <property type="entry name" value="EXOCYST COMPLEX COMPONENT 8"/>
    <property type="match status" value="1"/>
</dbReference>
<evidence type="ECO:0000256" key="5">
    <source>
        <dbReference type="ARBA" id="ARBA00022483"/>
    </source>
</evidence>
<dbReference type="Gene3D" id="1.20.58.1210">
    <property type="entry name" value="Exo84p, N-terminal helical domain"/>
    <property type="match status" value="1"/>
</dbReference>
<dbReference type="PANTHER" id="PTHR21426:SF12">
    <property type="entry name" value="EXOCYST COMPLEX COMPONENT 8"/>
    <property type="match status" value="1"/>
</dbReference>
<dbReference type="Proteomes" id="UP000238350">
    <property type="component" value="Unassembled WGS sequence"/>
</dbReference>
<dbReference type="Gene3D" id="1.20.58.1220">
    <property type="entry name" value="Exo84p, C-terminal helical domain"/>
    <property type="match status" value="1"/>
</dbReference>
<evidence type="ECO:0000259" key="8">
    <source>
        <dbReference type="Pfam" id="PF16528"/>
    </source>
</evidence>
<dbReference type="SUPFAM" id="SSF74788">
    <property type="entry name" value="Cullin repeat-like"/>
    <property type="match status" value="1"/>
</dbReference>
<comment type="subcellular location">
    <subcellularLocation>
        <location evidence="1">Cytoplasmic vesicle</location>
        <location evidence="1">Secretory vesicle</location>
    </subcellularLocation>
</comment>
<dbReference type="Pfam" id="PF25345">
    <property type="entry name" value="PH_EXO84"/>
    <property type="match status" value="1"/>
</dbReference>
<keyword evidence="10" id="KW-1185">Reference proteome</keyword>
<evidence type="ECO:0000313" key="9">
    <source>
        <dbReference type="EMBL" id="PRT52991.1"/>
    </source>
</evidence>
<sequence>MASEHRSLRKRQSILPDRAGTVGSARVNQNFTARNRRGGLLAPSGGVPLLEVPEETNDGPEGGTLEFAPNRLNPQKRGHARVPSAMSMAPRAVSRGGPEMSDLAPDLNDAALENELKLDRALLNTSFDARSHIALRLADASPEEIAAYADSLKSQVAELSQREQAAMQRNHQTMLQAAREITALPSKVAQLRKQAVDLANISNALREDIEAQQAIMTRSQSQGTLDTPAGHAPGAVSGSVGALNGGSVSRRNRNSMLMLNNAWAEDLVALFRRVEGAQRFLPSIPGRHVLLESQGWSELNSVTWQSVKPMVLFLLNDHLLAATQKRLRSSADSAGQRLLVVDRCWSLSDISIRNLNADSDAAAATAVADGRQGRVVAQAIQVRNSANGEVVTLRAASSSAADSFTAEYERARVALAGMGGHAHRHSRQASMGDRVRQGSVAGTSHAAVEVQRESAKVVAQIDIELSHRRYASAVKLIQTYSDSETVAEAVEIRRKALVKLLMERAKMRQTDKLQQAEVIKLLGQLGLDVEARTTYLAGRAEHIREAADKVHFHGDIVNYVSQIAIVYFQLILATVEVYRKAYPEKTYSSIIVEWTKKQVDAYVEIFNRQLHRIGNQTRIYQQCVEITRTESAQLQDLGLDMDFLLSYVWS</sequence>
<gene>
    <name evidence="9" type="ORF">B9G98_00611</name>
</gene>
<dbReference type="GeneID" id="36514360"/>
<dbReference type="GO" id="GO:0006893">
    <property type="term" value="P:Golgi to plasma membrane transport"/>
    <property type="evidence" value="ECO:0007669"/>
    <property type="project" value="TreeGrafter"/>
</dbReference>
<evidence type="ECO:0000256" key="3">
    <source>
        <dbReference type="ARBA" id="ARBA00021269"/>
    </source>
</evidence>
<dbReference type="AlphaFoldDB" id="A0A2T0FDD4"/>
<keyword evidence="5" id="KW-0268">Exocytosis</keyword>
<dbReference type="GO" id="GO:0000145">
    <property type="term" value="C:exocyst"/>
    <property type="evidence" value="ECO:0007669"/>
    <property type="project" value="InterPro"/>
</dbReference>
<evidence type="ECO:0000256" key="2">
    <source>
        <dbReference type="ARBA" id="ARBA00007210"/>
    </source>
</evidence>
<dbReference type="Gene3D" id="2.30.29.30">
    <property type="entry name" value="Pleckstrin-homology domain (PH domain)/Phosphotyrosine-binding domain (PTB)"/>
    <property type="match status" value="1"/>
</dbReference>
<evidence type="ECO:0000313" key="10">
    <source>
        <dbReference type="Proteomes" id="UP000238350"/>
    </source>
</evidence>
<feature type="region of interest" description="Disordered" evidence="7">
    <location>
        <begin position="217"/>
        <end position="244"/>
    </location>
</feature>